<dbReference type="EMBL" id="RJVA01000011">
    <property type="protein sequence ID" value="ROQ93380.1"/>
    <property type="molecule type" value="Genomic_DNA"/>
</dbReference>
<evidence type="ECO:0000259" key="1">
    <source>
        <dbReference type="PROSITE" id="PS50157"/>
    </source>
</evidence>
<evidence type="ECO:0000313" key="2">
    <source>
        <dbReference type="EMBL" id="ROQ93380.1"/>
    </source>
</evidence>
<dbReference type="Gene3D" id="2.20.28.10">
    <property type="match status" value="1"/>
</dbReference>
<organism evidence="2 3">
    <name type="scientific">Desulfosoma caldarium</name>
    <dbReference type="NCBI Taxonomy" id="610254"/>
    <lineage>
        <taxon>Bacteria</taxon>
        <taxon>Pseudomonadati</taxon>
        <taxon>Thermodesulfobacteriota</taxon>
        <taxon>Syntrophobacteria</taxon>
        <taxon>Syntrophobacterales</taxon>
        <taxon>Syntrophobacteraceae</taxon>
        <taxon>Desulfosoma</taxon>
    </lineage>
</organism>
<name>A0A3N1UXI0_9BACT</name>
<dbReference type="AlphaFoldDB" id="A0A3N1UXI0"/>
<feature type="domain" description="C2H2-type" evidence="1">
    <location>
        <begin position="6"/>
        <end position="35"/>
    </location>
</feature>
<reference evidence="2 3" key="1">
    <citation type="submission" date="2018-11" db="EMBL/GenBank/DDBJ databases">
        <title>Genomic Encyclopedia of Type Strains, Phase IV (KMG-IV): sequencing the most valuable type-strain genomes for metagenomic binning, comparative biology and taxonomic classification.</title>
        <authorList>
            <person name="Goeker M."/>
        </authorList>
    </citation>
    <scope>NUCLEOTIDE SEQUENCE [LARGE SCALE GENOMIC DNA]</scope>
    <source>
        <strain evidence="2 3">DSM 22027</strain>
    </source>
</reference>
<accession>A0A3N1UXI0</accession>
<protein>
    <submittedName>
        <fullName evidence="2">Putative FmdB family regulatory protein</fullName>
    </submittedName>
</protein>
<comment type="caution">
    <text evidence="2">The sequence shown here is derived from an EMBL/GenBank/DDBJ whole genome shotgun (WGS) entry which is preliminary data.</text>
</comment>
<dbReference type="PROSITE" id="PS50157">
    <property type="entry name" value="ZINC_FINGER_C2H2_2"/>
    <property type="match status" value="1"/>
</dbReference>
<dbReference type="InterPro" id="IPR013429">
    <property type="entry name" value="Regulatory_FmdB_Zinc_ribbon"/>
</dbReference>
<dbReference type="OrthoDB" id="9813321at2"/>
<dbReference type="Proteomes" id="UP000276223">
    <property type="component" value="Unassembled WGS sequence"/>
</dbReference>
<proteinExistence type="predicted"/>
<dbReference type="InterPro" id="IPR013087">
    <property type="entry name" value="Znf_C2H2_type"/>
</dbReference>
<keyword evidence="3" id="KW-1185">Reference proteome</keyword>
<dbReference type="RefSeq" id="WP_123289890.1">
    <property type="nucleotide sequence ID" value="NZ_RJVA01000011.1"/>
</dbReference>
<dbReference type="Pfam" id="PF09723">
    <property type="entry name" value="Zn_ribbon_8"/>
    <property type="match status" value="1"/>
</dbReference>
<gene>
    <name evidence="2" type="ORF">EDC27_1395</name>
</gene>
<evidence type="ECO:0000313" key="3">
    <source>
        <dbReference type="Proteomes" id="UP000276223"/>
    </source>
</evidence>
<dbReference type="NCBIfam" id="TIGR02605">
    <property type="entry name" value="CxxC_CxxC_SSSS"/>
    <property type="match status" value="1"/>
</dbReference>
<dbReference type="SMART" id="SM00834">
    <property type="entry name" value="CxxC_CXXC_SSSS"/>
    <property type="match status" value="1"/>
</dbReference>
<sequence>MPTYEYQCQSCRKEFTVIQSISEHGKSPVHCPECQSADVKQLMSVFIAQTSKKS</sequence>
<dbReference type="PROSITE" id="PS00028">
    <property type="entry name" value="ZINC_FINGER_C2H2_1"/>
    <property type="match status" value="1"/>
</dbReference>